<gene>
    <name evidence="5" type="ORF">D8S85_00735</name>
</gene>
<dbReference type="InterPro" id="IPR052046">
    <property type="entry name" value="GH57_Enzymes"/>
</dbReference>
<comment type="similarity">
    <text evidence="1">Belongs to the glycosyl hydrolase 57 family.</text>
</comment>
<evidence type="ECO:0000256" key="3">
    <source>
        <dbReference type="SAM" id="MobiDB-lite"/>
    </source>
</evidence>
<protein>
    <submittedName>
        <fullName evidence="5">Alpha-amylase</fullName>
    </submittedName>
</protein>
<organism evidence="5 6">
    <name type="scientific">Butyricimonas faecalis</name>
    <dbReference type="NCBI Taxonomy" id="2093856"/>
    <lineage>
        <taxon>Bacteria</taxon>
        <taxon>Pseudomonadati</taxon>
        <taxon>Bacteroidota</taxon>
        <taxon>Bacteroidia</taxon>
        <taxon>Bacteroidales</taxon>
        <taxon>Odoribacteraceae</taxon>
        <taxon>Butyricimonas</taxon>
    </lineage>
</organism>
<feature type="domain" description="Glycoside hydrolase family 57 N-terminal" evidence="4">
    <location>
        <begin position="7"/>
        <end position="290"/>
    </location>
</feature>
<dbReference type="InterPro" id="IPR011330">
    <property type="entry name" value="Glyco_hydro/deAcase_b/a-brl"/>
</dbReference>
<evidence type="ECO:0000256" key="2">
    <source>
        <dbReference type="ARBA" id="ARBA00023277"/>
    </source>
</evidence>
<dbReference type="OrthoDB" id="138256at2"/>
<evidence type="ECO:0000259" key="4">
    <source>
        <dbReference type="Pfam" id="PF03065"/>
    </source>
</evidence>
<accession>A0A3S9VNU7</accession>
<feature type="region of interest" description="Disordered" evidence="3">
    <location>
        <begin position="402"/>
        <end position="434"/>
    </location>
</feature>
<dbReference type="GO" id="GO:0005975">
    <property type="term" value="P:carbohydrate metabolic process"/>
    <property type="evidence" value="ECO:0007669"/>
    <property type="project" value="InterPro"/>
</dbReference>
<keyword evidence="2" id="KW-0119">Carbohydrate metabolism</keyword>
<dbReference type="Gene3D" id="3.20.110.20">
    <property type="match status" value="1"/>
</dbReference>
<dbReference type="RefSeq" id="WP_106624359.1">
    <property type="nucleotide sequence ID" value="NZ_CP032819.1"/>
</dbReference>
<keyword evidence="6" id="KW-1185">Reference proteome</keyword>
<dbReference type="EMBL" id="CP032819">
    <property type="protein sequence ID" value="AZS28220.1"/>
    <property type="molecule type" value="Genomic_DNA"/>
</dbReference>
<dbReference type="PANTHER" id="PTHR36306">
    <property type="entry name" value="ALPHA-AMYLASE-RELATED-RELATED"/>
    <property type="match status" value="1"/>
</dbReference>
<name>A0A3S9VNU7_9BACT</name>
<dbReference type="KEGG" id="buy:D8S85_00735"/>
<evidence type="ECO:0000256" key="1">
    <source>
        <dbReference type="ARBA" id="ARBA00006821"/>
    </source>
</evidence>
<sequence>MKKTLCFYFQIHQPVRLRRYRFFDIGKRHDYFDEYVNRSTIRRIAERCYLPMNHLIMDLIKRYGTNFKVSFSISGSALEQFALHAPEVIESFQELAKTGCVEFLAETYAHSLASLSDTDEFERQVRRHAAKMEELFGQKPVTLRNSSLIYSDQIGERVAAMGFESMLTDGAKHVLGWKSPNFVYTNVMNPRLKLLLKNSRLSDDLTLRFSDHSWHEWPLTADKYARWLKDSTRDSEIVNLFMNYETFGENQLAETGIFEFMRSLPEYIFSTTDFEFLTPGEAVKKHQPVAPLHVPYPISWADEEKDITGWLGNELQNEAFEELFKIQPKVEALNDPELNEDYSRLQASDHFYYMRTKLFSDNDYHRYVSPYETPYEAFINYMNVLSDFIARVEDMEKMRNIASDNITEEEKSPEKKKRAPRAKNEGSAAKTTKR</sequence>
<dbReference type="InterPro" id="IPR004300">
    <property type="entry name" value="Glyco_hydro_57_N"/>
</dbReference>
<dbReference type="PANTHER" id="PTHR36306:SF1">
    <property type="entry name" value="ALPHA-AMYLASE-RELATED"/>
    <property type="match status" value="1"/>
</dbReference>
<dbReference type="CDD" id="cd10795">
    <property type="entry name" value="GH57N_MJA1_like"/>
    <property type="match status" value="1"/>
</dbReference>
<dbReference type="Proteomes" id="UP000270673">
    <property type="component" value="Chromosome"/>
</dbReference>
<dbReference type="SUPFAM" id="SSF88713">
    <property type="entry name" value="Glycoside hydrolase/deacetylase"/>
    <property type="match status" value="1"/>
</dbReference>
<dbReference type="Pfam" id="PF03065">
    <property type="entry name" value="Glyco_hydro_57"/>
    <property type="match status" value="1"/>
</dbReference>
<dbReference type="AlphaFoldDB" id="A0A3S9VNU7"/>
<reference evidence="5 6" key="1">
    <citation type="submission" date="2018-10" db="EMBL/GenBank/DDBJ databases">
        <title>Butyricimonas faecalis sp. nov., isolated from human faeces and emended description of the genus Butyricimonas.</title>
        <authorList>
            <person name="Le Roy T."/>
            <person name="Van der Smissen P."/>
            <person name="Paquot A."/>
            <person name="Delzenne N."/>
            <person name="Muccioli G."/>
            <person name="Collet J.-F."/>
            <person name="Cani P.D."/>
        </authorList>
    </citation>
    <scope>NUCLEOTIDE SEQUENCE [LARGE SCALE GENOMIC DNA]</scope>
    <source>
        <strain evidence="5 6">H184</strain>
    </source>
</reference>
<dbReference type="GO" id="GO:0003824">
    <property type="term" value="F:catalytic activity"/>
    <property type="evidence" value="ECO:0007669"/>
    <property type="project" value="InterPro"/>
</dbReference>
<proteinExistence type="inferred from homology"/>
<evidence type="ECO:0000313" key="6">
    <source>
        <dbReference type="Proteomes" id="UP000270673"/>
    </source>
</evidence>
<evidence type="ECO:0000313" key="5">
    <source>
        <dbReference type="EMBL" id="AZS28220.1"/>
    </source>
</evidence>